<evidence type="ECO:0000313" key="7">
    <source>
        <dbReference type="Proteomes" id="UP000193467"/>
    </source>
</evidence>
<reference evidence="6 7" key="1">
    <citation type="submission" date="2016-07" db="EMBL/GenBank/DDBJ databases">
        <title>Pervasive Adenine N6-methylation of Active Genes in Fungi.</title>
        <authorList>
            <consortium name="DOE Joint Genome Institute"/>
            <person name="Mondo S.J."/>
            <person name="Dannebaum R.O."/>
            <person name="Kuo R.C."/>
            <person name="Labutti K."/>
            <person name="Haridas S."/>
            <person name="Kuo A."/>
            <person name="Salamov A."/>
            <person name="Ahrendt S.R."/>
            <person name="Lipzen A."/>
            <person name="Sullivan W."/>
            <person name="Andreopoulos W.B."/>
            <person name="Clum A."/>
            <person name="Lindquist E."/>
            <person name="Daum C."/>
            <person name="Ramamoorthy G.K."/>
            <person name="Gryganskyi A."/>
            <person name="Culley D."/>
            <person name="Magnuson J.K."/>
            <person name="James T.Y."/>
            <person name="O'Malley M.A."/>
            <person name="Stajich J.E."/>
            <person name="Spatafora J.W."/>
            <person name="Visel A."/>
            <person name="Grigoriev I.V."/>
        </authorList>
    </citation>
    <scope>NUCLEOTIDE SEQUENCE [LARGE SCALE GENOMIC DNA]</scope>
    <source>
        <strain evidence="6 7">62-1032</strain>
    </source>
</reference>
<dbReference type="Pfam" id="PF12734">
    <property type="entry name" value="CYSTM"/>
    <property type="match status" value="1"/>
</dbReference>
<comment type="similarity">
    <text evidence="2">Belongs to the CYSTM1 family.</text>
</comment>
<organism evidence="6 7">
    <name type="scientific">Leucosporidium creatinivorum</name>
    <dbReference type="NCBI Taxonomy" id="106004"/>
    <lineage>
        <taxon>Eukaryota</taxon>
        <taxon>Fungi</taxon>
        <taxon>Dikarya</taxon>
        <taxon>Basidiomycota</taxon>
        <taxon>Pucciniomycotina</taxon>
        <taxon>Microbotryomycetes</taxon>
        <taxon>Leucosporidiales</taxon>
        <taxon>Leucosporidium</taxon>
    </lineage>
</organism>
<evidence type="ECO:0000259" key="5">
    <source>
        <dbReference type="Pfam" id="PF12734"/>
    </source>
</evidence>
<comment type="subcellular location">
    <subcellularLocation>
        <location evidence="1">Membrane</location>
    </subcellularLocation>
</comment>
<evidence type="ECO:0000313" key="6">
    <source>
        <dbReference type="EMBL" id="ORY83500.1"/>
    </source>
</evidence>
<evidence type="ECO:0000256" key="2">
    <source>
        <dbReference type="ARBA" id="ARBA00009444"/>
    </source>
</evidence>
<evidence type="ECO:0000256" key="1">
    <source>
        <dbReference type="ARBA" id="ARBA00004370"/>
    </source>
</evidence>
<dbReference type="STRING" id="106004.A0A1Y2FHT1"/>
<evidence type="ECO:0000256" key="3">
    <source>
        <dbReference type="ARBA" id="ARBA00023136"/>
    </source>
</evidence>
<sequence length="96" mass="10377">MSNQGYYGNGGYPQQPPNAYGQQDKSHQQYYGPPQGQQQWGGPPQGQYPPQQQYGQGQPHPQMVYVQQPQQSSGGPGCCAGCCAALACCCCLDMLF</sequence>
<dbReference type="Proteomes" id="UP000193467">
    <property type="component" value="Unassembled WGS sequence"/>
</dbReference>
<feature type="compositionally biased region" description="Low complexity" evidence="4">
    <location>
        <begin position="28"/>
        <end position="42"/>
    </location>
</feature>
<evidence type="ECO:0000256" key="4">
    <source>
        <dbReference type="SAM" id="MobiDB-lite"/>
    </source>
</evidence>
<accession>A0A1Y2FHT1</accession>
<keyword evidence="7" id="KW-1185">Reference proteome</keyword>
<dbReference type="AlphaFoldDB" id="A0A1Y2FHT1"/>
<feature type="region of interest" description="Disordered" evidence="4">
    <location>
        <begin position="1"/>
        <end position="76"/>
    </location>
</feature>
<keyword evidence="3" id="KW-0472">Membrane</keyword>
<feature type="domain" description="Cysteine-rich transmembrane" evidence="5">
    <location>
        <begin position="63"/>
        <end position="96"/>
    </location>
</feature>
<feature type="compositionally biased region" description="Low complexity" evidence="4">
    <location>
        <begin position="48"/>
        <end position="73"/>
    </location>
</feature>
<proteinExistence type="inferred from homology"/>
<dbReference type="EMBL" id="MCGR01000019">
    <property type="protein sequence ID" value="ORY83500.1"/>
    <property type="molecule type" value="Genomic_DNA"/>
</dbReference>
<gene>
    <name evidence="6" type="ORF">BCR35DRAFT_303349</name>
</gene>
<dbReference type="GO" id="GO:0016020">
    <property type="term" value="C:membrane"/>
    <property type="evidence" value="ECO:0007669"/>
    <property type="project" value="UniProtKB-SubCell"/>
</dbReference>
<dbReference type="InParanoid" id="A0A1Y2FHT1"/>
<protein>
    <recommendedName>
        <fullName evidence="5">Cysteine-rich transmembrane domain-containing protein</fullName>
    </recommendedName>
</protein>
<comment type="caution">
    <text evidence="6">The sequence shown here is derived from an EMBL/GenBank/DDBJ whole genome shotgun (WGS) entry which is preliminary data.</text>
</comment>
<name>A0A1Y2FHT1_9BASI</name>
<dbReference type="InterPro" id="IPR028144">
    <property type="entry name" value="CYSTM_dom"/>
</dbReference>